<evidence type="ECO:0000256" key="6">
    <source>
        <dbReference type="SAM" id="Phobius"/>
    </source>
</evidence>
<evidence type="ECO:0000256" key="3">
    <source>
        <dbReference type="ARBA" id="ARBA00022692"/>
    </source>
</evidence>
<organism evidence="7 8">
    <name type="scientific">Aquibacillus koreensis</name>
    <dbReference type="NCBI Taxonomy" id="279446"/>
    <lineage>
        <taxon>Bacteria</taxon>
        <taxon>Bacillati</taxon>
        <taxon>Bacillota</taxon>
        <taxon>Bacilli</taxon>
        <taxon>Bacillales</taxon>
        <taxon>Bacillaceae</taxon>
        <taxon>Aquibacillus</taxon>
    </lineage>
</organism>
<protein>
    <submittedName>
        <fullName evidence="7">Stage V sporulation protein B</fullName>
    </submittedName>
</protein>
<keyword evidence="3 6" id="KW-0812">Transmembrane</keyword>
<evidence type="ECO:0000256" key="5">
    <source>
        <dbReference type="ARBA" id="ARBA00023136"/>
    </source>
</evidence>
<dbReference type="InterPro" id="IPR002797">
    <property type="entry name" value="Polysacc_synth"/>
</dbReference>
<keyword evidence="8" id="KW-1185">Reference proteome</keyword>
<evidence type="ECO:0000313" key="7">
    <source>
        <dbReference type="EMBL" id="MDC3419118.1"/>
    </source>
</evidence>
<feature type="transmembrane region" description="Helical" evidence="6">
    <location>
        <begin position="477"/>
        <end position="498"/>
    </location>
</feature>
<evidence type="ECO:0000256" key="1">
    <source>
        <dbReference type="ARBA" id="ARBA00004651"/>
    </source>
</evidence>
<accession>A0A9X3WIB6</accession>
<dbReference type="AlphaFoldDB" id="A0A9X3WIB6"/>
<feature type="transmembrane region" description="Helical" evidence="6">
    <location>
        <begin position="414"/>
        <end position="440"/>
    </location>
</feature>
<comment type="caution">
    <text evidence="7">The sequence shown here is derived from an EMBL/GenBank/DDBJ whole genome shotgun (WGS) entry which is preliminary data.</text>
</comment>
<feature type="transmembrane region" description="Helical" evidence="6">
    <location>
        <begin position="358"/>
        <end position="376"/>
    </location>
</feature>
<dbReference type="InterPro" id="IPR014249">
    <property type="entry name" value="Spore_V_B"/>
</dbReference>
<feature type="transmembrane region" description="Helical" evidence="6">
    <location>
        <begin position="186"/>
        <end position="206"/>
    </location>
</feature>
<name>A0A9X3WIB6_9BACI</name>
<keyword evidence="4 6" id="KW-1133">Transmembrane helix</keyword>
<dbReference type="Proteomes" id="UP001145072">
    <property type="component" value="Unassembled WGS sequence"/>
</dbReference>
<evidence type="ECO:0000256" key="2">
    <source>
        <dbReference type="ARBA" id="ARBA00022475"/>
    </source>
</evidence>
<feature type="transmembrane region" description="Helical" evidence="6">
    <location>
        <begin position="251"/>
        <end position="269"/>
    </location>
</feature>
<dbReference type="PIRSF" id="PIRSF038958">
    <property type="entry name" value="PG_synth_SpoVB"/>
    <property type="match status" value="1"/>
</dbReference>
<feature type="transmembrane region" description="Helical" evidence="6">
    <location>
        <begin position="323"/>
        <end position="346"/>
    </location>
</feature>
<reference evidence="7" key="1">
    <citation type="submission" date="2022-06" db="EMBL/GenBank/DDBJ databases">
        <title>Aquibacillus sp. a new bacterium isolated from soil saline samples.</title>
        <authorList>
            <person name="Galisteo C."/>
            <person name="De La Haba R."/>
            <person name="Sanchez-Porro C."/>
            <person name="Ventosa A."/>
        </authorList>
    </citation>
    <scope>NUCLEOTIDE SEQUENCE</scope>
    <source>
        <strain evidence="7">JCM 12387</strain>
    </source>
</reference>
<dbReference type="RefSeq" id="WP_259872015.1">
    <property type="nucleotide sequence ID" value="NZ_JAMQJZ010000001.1"/>
</dbReference>
<dbReference type="CDD" id="cd13124">
    <property type="entry name" value="MATE_SpoVB_like"/>
    <property type="match status" value="1"/>
</dbReference>
<feature type="transmembrane region" description="Helical" evidence="6">
    <location>
        <begin position="40"/>
        <end position="63"/>
    </location>
</feature>
<dbReference type="PANTHER" id="PTHR30250:SF24">
    <property type="entry name" value="STAGE V SPORULATION PROTEIN B"/>
    <property type="match status" value="1"/>
</dbReference>
<feature type="transmembrane region" description="Helical" evidence="6">
    <location>
        <begin position="121"/>
        <end position="140"/>
    </location>
</feature>
<evidence type="ECO:0000313" key="8">
    <source>
        <dbReference type="Proteomes" id="UP001145072"/>
    </source>
</evidence>
<keyword evidence="5 6" id="KW-0472">Membrane</keyword>
<dbReference type="GO" id="GO:0005886">
    <property type="term" value="C:plasma membrane"/>
    <property type="evidence" value="ECO:0007669"/>
    <property type="project" value="UniProtKB-SubCell"/>
</dbReference>
<dbReference type="InterPro" id="IPR024923">
    <property type="entry name" value="PG_synth_SpoVB"/>
</dbReference>
<dbReference type="NCBIfam" id="TIGR02900">
    <property type="entry name" value="spore_V_B"/>
    <property type="match status" value="1"/>
</dbReference>
<dbReference type="Pfam" id="PF01943">
    <property type="entry name" value="Polysacc_synt"/>
    <property type="match status" value="1"/>
</dbReference>
<dbReference type="PANTHER" id="PTHR30250">
    <property type="entry name" value="PST FAMILY PREDICTED COLANIC ACID TRANSPORTER"/>
    <property type="match status" value="1"/>
</dbReference>
<gene>
    <name evidence="7" type="primary">spoVB</name>
    <name evidence="7" type="ORF">NC661_01835</name>
</gene>
<feature type="transmembrane region" description="Helical" evidence="6">
    <location>
        <begin position="161"/>
        <end position="180"/>
    </location>
</feature>
<dbReference type="EMBL" id="JAMQJZ010000001">
    <property type="protein sequence ID" value="MDC3419118.1"/>
    <property type="molecule type" value="Genomic_DNA"/>
</dbReference>
<evidence type="ECO:0000256" key="4">
    <source>
        <dbReference type="ARBA" id="ARBA00022989"/>
    </source>
</evidence>
<feature type="transmembrane region" description="Helical" evidence="6">
    <location>
        <begin position="281"/>
        <end position="302"/>
    </location>
</feature>
<keyword evidence="2" id="KW-1003">Cell membrane</keyword>
<feature type="transmembrane region" description="Helical" evidence="6">
    <location>
        <begin position="84"/>
        <end position="109"/>
    </location>
</feature>
<feature type="transmembrane region" description="Helical" evidence="6">
    <location>
        <begin position="388"/>
        <end position="408"/>
    </location>
</feature>
<dbReference type="InterPro" id="IPR050833">
    <property type="entry name" value="Poly_Biosynth_Transport"/>
</dbReference>
<proteinExistence type="predicted"/>
<comment type="subcellular location">
    <subcellularLocation>
        <location evidence="1">Cell membrane</location>
        <topology evidence="1">Multi-pass membrane protein</topology>
    </subcellularLocation>
</comment>
<sequence length="516" mass="57051">MTKQTFLQGTLILILAGMITRFLGFVNRIVVARIMGEEGIGLYNMALPTLFLIYTLSQFGLPIAISKRVAEAEAYGDTKKIKRILIISLSITGTLSIFFTIGMIAFAPFVANTLLTDSRTLLPLLAISPMVPISAISSVIKGYFQGRQNMKPQSYAQVIEQIVRISCVAFLVNLFLPYGIEFAAAGAMISVIIGEFCSLMFMLYMFKTKKRIKLRYNILKYIQTGKSTLKELMSIALPSTGSRLVGSISNFLEPILVAQSLAIAGLQTAVATKQYGELTGYALPLLFLPTFITHSLAVALVPNISEADARNNKRLIHYRIHQAIRISFASGALATIVLTLFASPILSYMYGTDGASKFLVLMAPFFLLLYIQFPLNASLQALDYAKPAMWNSIISTVVKFIFLIVLATNDEFGIMGAALAMSVGVLLGTVLHLVTLMKVISFRIPLVEVMKMASLLGLTWWAGSIFKNVFVNYHQNLPVFLALLLSLTVVYIFLLFLLKLISKEELEQIPFFKKFV</sequence>